<name>A0ABR2J1U2_9EUKA</name>
<evidence type="ECO:0000313" key="1">
    <source>
        <dbReference type="EMBL" id="KAK8871794.1"/>
    </source>
</evidence>
<gene>
    <name evidence="1" type="ORF">M9Y10_007536</name>
</gene>
<comment type="caution">
    <text evidence="1">The sequence shown here is derived from an EMBL/GenBank/DDBJ whole genome shotgun (WGS) entry which is preliminary data.</text>
</comment>
<reference evidence="1 2" key="1">
    <citation type="submission" date="2024-04" db="EMBL/GenBank/DDBJ databases">
        <title>Tritrichomonas musculus Genome.</title>
        <authorList>
            <person name="Alves-Ferreira E."/>
            <person name="Grigg M."/>
            <person name="Lorenzi H."/>
            <person name="Galac M."/>
        </authorList>
    </citation>
    <scope>NUCLEOTIDE SEQUENCE [LARGE SCALE GENOMIC DNA]</scope>
    <source>
        <strain evidence="1 2">EAF2021</strain>
    </source>
</reference>
<dbReference type="EMBL" id="JAPFFF010000013">
    <property type="protein sequence ID" value="KAK8871794.1"/>
    <property type="molecule type" value="Genomic_DNA"/>
</dbReference>
<sequence length="55" mass="6470">MSDKLKELSCEHILIDPYAEHGKKMSHCFVASERNDPIAKEAFDRMMDYLRKKVN</sequence>
<evidence type="ECO:0000313" key="2">
    <source>
        <dbReference type="Proteomes" id="UP001470230"/>
    </source>
</evidence>
<accession>A0ABR2J1U2</accession>
<proteinExistence type="predicted"/>
<organism evidence="1 2">
    <name type="scientific">Tritrichomonas musculus</name>
    <dbReference type="NCBI Taxonomy" id="1915356"/>
    <lineage>
        <taxon>Eukaryota</taxon>
        <taxon>Metamonada</taxon>
        <taxon>Parabasalia</taxon>
        <taxon>Tritrichomonadida</taxon>
        <taxon>Tritrichomonadidae</taxon>
        <taxon>Tritrichomonas</taxon>
    </lineage>
</organism>
<keyword evidence="2" id="KW-1185">Reference proteome</keyword>
<dbReference type="Proteomes" id="UP001470230">
    <property type="component" value="Unassembled WGS sequence"/>
</dbReference>
<protein>
    <submittedName>
        <fullName evidence="1">Uncharacterized protein</fullName>
    </submittedName>
</protein>